<protein>
    <submittedName>
        <fullName evidence="2">Uncharacterized protein</fullName>
    </submittedName>
</protein>
<dbReference type="STRING" id="1238182.C882_3079"/>
<name>K9H178_9PROT</name>
<keyword evidence="3" id="KW-1185">Reference proteome</keyword>
<evidence type="ECO:0000256" key="1">
    <source>
        <dbReference type="SAM" id="MobiDB-lite"/>
    </source>
</evidence>
<reference evidence="2 3" key="1">
    <citation type="journal article" date="2013" name="Genome Announc.">
        <title>Draft Genome Sequence of an Alphaproteobacterium, Caenispirillum salinarum AK4(T), Isolated from a Solar Saltern.</title>
        <authorList>
            <person name="Khatri I."/>
            <person name="Singh A."/>
            <person name="Korpole S."/>
            <person name="Pinnaka A.K."/>
            <person name="Subramanian S."/>
        </authorList>
    </citation>
    <scope>NUCLEOTIDE SEQUENCE [LARGE SCALE GENOMIC DNA]</scope>
    <source>
        <strain evidence="2 3">AK4</strain>
    </source>
</reference>
<dbReference type="Proteomes" id="UP000009881">
    <property type="component" value="Unassembled WGS sequence"/>
</dbReference>
<accession>K9H178</accession>
<proteinExistence type="predicted"/>
<gene>
    <name evidence="2" type="ORF">C882_3079</name>
</gene>
<feature type="compositionally biased region" description="Low complexity" evidence="1">
    <location>
        <begin position="82"/>
        <end position="94"/>
    </location>
</feature>
<organism evidence="2 3">
    <name type="scientific">Caenispirillum salinarum AK4</name>
    <dbReference type="NCBI Taxonomy" id="1238182"/>
    <lineage>
        <taxon>Bacteria</taxon>
        <taxon>Pseudomonadati</taxon>
        <taxon>Pseudomonadota</taxon>
        <taxon>Alphaproteobacteria</taxon>
        <taxon>Rhodospirillales</taxon>
        <taxon>Novispirillaceae</taxon>
        <taxon>Caenispirillum</taxon>
    </lineage>
</organism>
<comment type="caution">
    <text evidence="2">The sequence shown here is derived from an EMBL/GenBank/DDBJ whole genome shotgun (WGS) entry which is preliminary data.</text>
</comment>
<evidence type="ECO:0000313" key="3">
    <source>
        <dbReference type="Proteomes" id="UP000009881"/>
    </source>
</evidence>
<feature type="compositionally biased region" description="Low complexity" evidence="1">
    <location>
        <begin position="107"/>
        <end position="121"/>
    </location>
</feature>
<dbReference type="EMBL" id="ANHY01000004">
    <property type="protein sequence ID" value="EKV32015.1"/>
    <property type="molecule type" value="Genomic_DNA"/>
</dbReference>
<dbReference type="AlphaFoldDB" id="K9H178"/>
<evidence type="ECO:0000313" key="2">
    <source>
        <dbReference type="EMBL" id="EKV32015.1"/>
    </source>
</evidence>
<dbReference type="eggNOG" id="ENOG5033IXN">
    <property type="taxonomic scope" value="Bacteria"/>
</dbReference>
<feature type="region of interest" description="Disordered" evidence="1">
    <location>
        <begin position="49"/>
        <end position="124"/>
    </location>
</feature>
<sequence length="155" mass="15591">MSDAPDLEALARRYLDLWQDQMAAMANDPAVVEALSRTFALMTQGAAAFAQTAADDGADAPSDLDRDAPAGGESSHADRHGPASSPRSARAGSGRPPGPDGGPDGAPPGAAAAGAASGDPGVDVPDLLRRIDALERRVADLDARLRQSDPAGSGP</sequence>
<dbReference type="RefSeq" id="WP_009539276.1">
    <property type="nucleotide sequence ID" value="NZ_ANHY01000004.1"/>
</dbReference>